<dbReference type="CDD" id="cd11614">
    <property type="entry name" value="SAF_CpaB_FlgA_like"/>
    <property type="match status" value="1"/>
</dbReference>
<feature type="domain" description="SAF" evidence="3">
    <location>
        <begin position="41"/>
        <end position="103"/>
    </location>
</feature>
<dbReference type="GO" id="GO:0009306">
    <property type="term" value="P:protein secretion"/>
    <property type="evidence" value="ECO:0007669"/>
    <property type="project" value="InterPro"/>
</dbReference>
<gene>
    <name evidence="4" type="ORF">C1SCF055_LOCUS24104</name>
</gene>
<feature type="compositionally biased region" description="Basic and acidic residues" evidence="1">
    <location>
        <begin position="244"/>
        <end position="257"/>
    </location>
</feature>
<dbReference type="EMBL" id="CAMXCT030002380">
    <property type="protein sequence ID" value="CAL4785070.1"/>
    <property type="molecule type" value="Genomic_DNA"/>
</dbReference>
<dbReference type="PANTHER" id="PTHR30332">
    <property type="entry name" value="PROBABLE GENERAL SECRETION PATHWAY PROTEIN D"/>
    <property type="match status" value="1"/>
</dbReference>
<feature type="compositionally biased region" description="Low complexity" evidence="1">
    <location>
        <begin position="914"/>
        <end position="923"/>
    </location>
</feature>
<reference evidence="5" key="2">
    <citation type="submission" date="2024-04" db="EMBL/GenBank/DDBJ databases">
        <authorList>
            <person name="Chen Y."/>
            <person name="Shah S."/>
            <person name="Dougan E. K."/>
            <person name="Thang M."/>
            <person name="Chan C."/>
        </authorList>
    </citation>
    <scope>NUCLEOTIDE SEQUENCE [LARGE SCALE GENOMIC DNA]</scope>
</reference>
<keyword evidence="7" id="KW-1185">Reference proteome</keyword>
<dbReference type="SMART" id="SM00858">
    <property type="entry name" value="SAF"/>
    <property type="match status" value="1"/>
</dbReference>
<feature type="compositionally biased region" description="Basic and acidic residues" evidence="1">
    <location>
        <begin position="926"/>
        <end position="936"/>
    </location>
</feature>
<evidence type="ECO:0000313" key="5">
    <source>
        <dbReference type="EMBL" id="CAL1151133.1"/>
    </source>
</evidence>
<dbReference type="OrthoDB" id="8300270at2759"/>
<dbReference type="Pfam" id="PF16976">
    <property type="entry name" value="RcpC"/>
    <property type="match status" value="1"/>
</dbReference>
<dbReference type="PRINTS" id="PR00811">
    <property type="entry name" value="BCTERIALGSPD"/>
</dbReference>
<feature type="region of interest" description="Disordered" evidence="1">
    <location>
        <begin position="311"/>
        <end position="330"/>
    </location>
</feature>
<accession>A0A9P1G2N2</accession>
<dbReference type="Gene3D" id="3.90.1210.10">
    <property type="entry name" value="Antifreeze-like/N-acetylneuraminic acid synthase C-terminal domain"/>
    <property type="match status" value="1"/>
</dbReference>
<dbReference type="EMBL" id="CAMXCT010002380">
    <property type="protein sequence ID" value="CAI3997758.1"/>
    <property type="molecule type" value="Genomic_DNA"/>
</dbReference>
<dbReference type="InterPro" id="IPR050810">
    <property type="entry name" value="Bact_Secretion_Sys_Channel"/>
</dbReference>
<dbReference type="InterPro" id="IPR031571">
    <property type="entry name" value="RcpC_dom"/>
</dbReference>
<dbReference type="InterPro" id="IPR004846">
    <property type="entry name" value="T2SS/T3SS_dom"/>
</dbReference>
<dbReference type="InterPro" id="IPR017592">
    <property type="entry name" value="Pilus_assmbl_Flp-typ_CpaB"/>
</dbReference>
<dbReference type="Proteomes" id="UP001152797">
    <property type="component" value="Unassembled WGS sequence"/>
</dbReference>
<protein>
    <submittedName>
        <fullName evidence="6">Uncharacterized protein y4xJ</fullName>
    </submittedName>
</protein>
<dbReference type="PANTHER" id="PTHR30332:SF17">
    <property type="entry name" value="TYPE IV PILIATION SYSTEM PROTEIN DR_0774-RELATED"/>
    <property type="match status" value="1"/>
</dbReference>
<evidence type="ECO:0000313" key="7">
    <source>
        <dbReference type="Proteomes" id="UP001152797"/>
    </source>
</evidence>
<sequence length="978" mass="102875">MRPKSLILLVLALGCGLAASIGISRVMDANANRPAVELDTTPIYVALHNINLGDPINASMVALEEWPATKVPEGALTTLEDLEGRRPRTTIVSGTPILEAQLLASGETADPVANIPDGFRLSTISVNAEKSAAGLLSPGDRVDVQLFMSANARGGVPEAVTKVILQNIRVFAIEQAVQRTAEGDESKTIPKTVSLLVTPEQAQKVDLAQNLGELSLIPRNPNDESTSTVAEVTMSDILGTRSETNSREDEQNRDAARKKGPGLLESFVGIMSKAAKPKPPFEMTIVQAEEVSTMQFDRTTGAPLRGEQEAYQGARTGGGPAAARTSDGRLDFTGAGSTVTSGNEDDFPIEARAEASSAAPQQQSTRMYDLTASRSTRARSFGAKAVLAIALAALASEVGAQGLPSSGSVVRRITGATDKIEITTNTSRILTLDKKIPKVQVNNPELLAVTPLSATEIQVSAKKAGVTQVNLWDEDGEIHTVDVYIYGDVRELEHALKTQFPNSSVKVYRYSQSLVLTGFIDRPDYVDPIRQLAEDYAPKVINNIAVGGVQQVLLKVKIYEVSRTKLRKLGVDIATIGSGGYFGTSISGLLNNVGTAGDPLGINTISNGIGGITDTAGQTVEFAVTNGGDSFIGFLDALQQNSIAKILAEPNIVAVSGRPSQFNEGGEIPILVPQGLGQVAIEYKPFGTQVDFLPIVLGNGKIRLEVRPRVSDLDFSNAVTIDNNRIPALTVRQVDTAVEMNAGQTFAIAGLIQQRTQAVNRGIPLLADVPILGVPFRSVQDEVEEIELLILVTPDFVDAMAPHEVPPCGPGMGTASPSDCELYIDGKVETPNFCGPCTNSSCGNCGECATGGPPGPPQQLVNGVEGPMAMPTPMPTPAGPTMMPGEYVPTPTPTPAPSTGAEATPQPSVTPAGPSLALPPSLSKTGVEKPITEKAPRPAPSPHLRASRPTQYVRQAARPYQASAGGSGLIGPVGYDDD</sequence>
<evidence type="ECO:0000256" key="2">
    <source>
        <dbReference type="SAM" id="SignalP"/>
    </source>
</evidence>
<dbReference type="EMBL" id="CAMXCT020002380">
    <property type="protein sequence ID" value="CAL1151133.1"/>
    <property type="molecule type" value="Genomic_DNA"/>
</dbReference>
<dbReference type="Pfam" id="PF08666">
    <property type="entry name" value="SAF"/>
    <property type="match status" value="1"/>
</dbReference>
<feature type="signal peptide" evidence="2">
    <location>
        <begin position="1"/>
        <end position="18"/>
    </location>
</feature>
<comment type="caution">
    <text evidence="4">The sequence shown here is derived from an EMBL/GenBank/DDBJ whole genome shotgun (WGS) entry which is preliminary data.</text>
</comment>
<dbReference type="Pfam" id="PF13629">
    <property type="entry name" value="T2SS-T3SS_pil_N"/>
    <property type="match status" value="1"/>
</dbReference>
<feature type="region of interest" description="Disordered" evidence="1">
    <location>
        <begin position="873"/>
        <end position="978"/>
    </location>
</feature>
<dbReference type="InterPro" id="IPR013974">
    <property type="entry name" value="SAF"/>
</dbReference>
<evidence type="ECO:0000259" key="3">
    <source>
        <dbReference type="SMART" id="SM00858"/>
    </source>
</evidence>
<dbReference type="AlphaFoldDB" id="A0A9P1G2N2"/>
<dbReference type="InterPro" id="IPR032789">
    <property type="entry name" value="T2SS-T3SS_pil_N"/>
</dbReference>
<organism evidence="4">
    <name type="scientific">Cladocopium goreaui</name>
    <dbReference type="NCBI Taxonomy" id="2562237"/>
    <lineage>
        <taxon>Eukaryota</taxon>
        <taxon>Sar</taxon>
        <taxon>Alveolata</taxon>
        <taxon>Dinophyceae</taxon>
        <taxon>Suessiales</taxon>
        <taxon>Symbiodiniaceae</taxon>
        <taxon>Cladocopium</taxon>
    </lineage>
</organism>
<feature type="region of interest" description="Disordered" evidence="1">
    <location>
        <begin position="237"/>
        <end position="261"/>
    </location>
</feature>
<evidence type="ECO:0000256" key="1">
    <source>
        <dbReference type="SAM" id="MobiDB-lite"/>
    </source>
</evidence>
<name>A0A9P1G2N2_9DINO</name>
<keyword evidence="2" id="KW-0732">Signal</keyword>
<dbReference type="PROSITE" id="PS51257">
    <property type="entry name" value="PROKAR_LIPOPROTEIN"/>
    <property type="match status" value="1"/>
</dbReference>
<proteinExistence type="predicted"/>
<feature type="chain" id="PRO_5043272503" evidence="2">
    <location>
        <begin position="19"/>
        <end position="978"/>
    </location>
</feature>
<dbReference type="Pfam" id="PF00263">
    <property type="entry name" value="Secretin"/>
    <property type="match status" value="1"/>
</dbReference>
<dbReference type="InterPro" id="IPR001775">
    <property type="entry name" value="GspD/PilQ"/>
</dbReference>
<evidence type="ECO:0000313" key="4">
    <source>
        <dbReference type="EMBL" id="CAI3997758.1"/>
    </source>
</evidence>
<reference evidence="4" key="1">
    <citation type="submission" date="2022-10" db="EMBL/GenBank/DDBJ databases">
        <authorList>
            <person name="Chen Y."/>
            <person name="Dougan E. K."/>
            <person name="Chan C."/>
            <person name="Rhodes N."/>
            <person name="Thang M."/>
        </authorList>
    </citation>
    <scope>NUCLEOTIDE SEQUENCE</scope>
</reference>
<evidence type="ECO:0000313" key="6">
    <source>
        <dbReference type="EMBL" id="CAL4785070.1"/>
    </source>
</evidence>
<dbReference type="NCBIfam" id="TIGR03177">
    <property type="entry name" value="pilus_cpaB"/>
    <property type="match status" value="1"/>
</dbReference>